<dbReference type="PROSITE" id="PS00028">
    <property type="entry name" value="ZINC_FINGER_C2H2_1"/>
    <property type="match status" value="1"/>
</dbReference>
<gene>
    <name evidence="8" type="ORF">CAMP_LOCUS17076</name>
</gene>
<dbReference type="GO" id="GO:0008270">
    <property type="term" value="F:zinc ion binding"/>
    <property type="evidence" value="ECO:0007669"/>
    <property type="project" value="UniProtKB-KW"/>
</dbReference>
<dbReference type="PANTHER" id="PTHR24409">
    <property type="entry name" value="ZINC FINGER PROTEIN 142"/>
    <property type="match status" value="1"/>
</dbReference>
<keyword evidence="9" id="KW-1185">Reference proteome</keyword>
<evidence type="ECO:0000313" key="9">
    <source>
        <dbReference type="Proteomes" id="UP001152747"/>
    </source>
</evidence>
<dbReference type="GO" id="GO:0000981">
    <property type="term" value="F:DNA-binding transcription factor activity, RNA polymerase II-specific"/>
    <property type="evidence" value="ECO:0007669"/>
    <property type="project" value="TreeGrafter"/>
</dbReference>
<comment type="caution">
    <text evidence="8">The sequence shown here is derived from an EMBL/GenBank/DDBJ whole genome shotgun (WGS) entry which is preliminary data.</text>
</comment>
<reference evidence="8" key="1">
    <citation type="submission" date="2022-11" db="EMBL/GenBank/DDBJ databases">
        <authorList>
            <person name="Kikuchi T."/>
        </authorList>
    </citation>
    <scope>NUCLEOTIDE SEQUENCE</scope>
    <source>
        <strain evidence="8">PS1010</strain>
    </source>
</reference>
<dbReference type="GO" id="GO:0000977">
    <property type="term" value="F:RNA polymerase II transcription regulatory region sequence-specific DNA binding"/>
    <property type="evidence" value="ECO:0007669"/>
    <property type="project" value="TreeGrafter"/>
</dbReference>
<evidence type="ECO:0000256" key="6">
    <source>
        <dbReference type="SAM" id="MobiDB-lite"/>
    </source>
</evidence>
<dbReference type="PANTHER" id="PTHR24409:SF295">
    <property type="entry name" value="AZ2-RELATED"/>
    <property type="match status" value="1"/>
</dbReference>
<dbReference type="OrthoDB" id="8922241at2759"/>
<keyword evidence="2" id="KW-0677">Repeat</keyword>
<protein>
    <recommendedName>
        <fullName evidence="7">C2H2-type domain-containing protein</fullName>
    </recommendedName>
</protein>
<evidence type="ECO:0000256" key="4">
    <source>
        <dbReference type="ARBA" id="ARBA00022833"/>
    </source>
</evidence>
<name>A0A9P1J3R7_9PELO</name>
<keyword evidence="3 5" id="KW-0863">Zinc-finger</keyword>
<evidence type="ECO:0000256" key="2">
    <source>
        <dbReference type="ARBA" id="ARBA00022737"/>
    </source>
</evidence>
<evidence type="ECO:0000313" key="8">
    <source>
        <dbReference type="EMBL" id="CAI5454439.1"/>
    </source>
</evidence>
<evidence type="ECO:0000259" key="7">
    <source>
        <dbReference type="PROSITE" id="PS50157"/>
    </source>
</evidence>
<dbReference type="Proteomes" id="UP001152747">
    <property type="component" value="Unassembled WGS sequence"/>
</dbReference>
<dbReference type="AlphaFoldDB" id="A0A9P1J3R7"/>
<feature type="domain" description="C2H2-type" evidence="7">
    <location>
        <begin position="234"/>
        <end position="268"/>
    </location>
</feature>
<keyword evidence="1" id="KW-0479">Metal-binding</keyword>
<feature type="compositionally biased region" description="Low complexity" evidence="6">
    <location>
        <begin position="22"/>
        <end position="40"/>
    </location>
</feature>
<evidence type="ECO:0000256" key="3">
    <source>
        <dbReference type="ARBA" id="ARBA00022771"/>
    </source>
</evidence>
<sequence length="1002" mass="115971">MPTRKKPTKRSNETTVMVPTGEQQQVQFVVQSSPEQQSPTKQPPKKKATKRPTVEGFEDYPITGKAYKPPASTRGCFVNRCPDCPWSFEKKAHLTRHSVAHRVCGIFLCQLCSAPMKYTYNIYNHWRQTCPVIKNSVHLRIQIPENVKNSVEAIKTVVYTIMLHQNRGHEFSLHGGIIFIMNDKFVGDCIDRIAYITEQVCPICGLVMSVLYKEDHCNVHLMKIRIDEPIKQVYFCHLCAQHYSSKEDLFTHWRTVCAQMVAHGSDRNLTDEQLVGFAFLLLQNCIPHPAYVSTNMADWSGRLTFMNDLLNEQRQIMQSDGQLYYYTGQLTPIRKNEGTTLDIFNDCFEIQRLTDYKIPDNEHACTANIFSNYFPHYITTKGSWINIEGPNKIVKRIYIMDGSDLVLNTYEFGPNSTPIIKPNQLVWFNDRLKRQCTGQNCHVHFTSEGRKQAHYEKRHGKKQCMLCQEEFKNQPLLNAHWKNACPFPKYALSKFTQNTWNEDKMHKIIHGIAYVLRVCDRSNLDKCRILIDGLAESVFSEKKDEPAGSVKEIVDAMMNNAENMVPRHITPRKSFPVETYEEAADEVVHVYEKAPVHTNYIIKRVPVRTFYPSPTQKQQNIQQQQVQPRRILRPERTMRTEEETYEIQYHRPQQLQLPTVPFSPPMKRFRIVGNNQTTQNPQVVVRKQAAPVAPTAPKRTVFIIKSDRSNITININRDIFRQKNEKLHKELLEKKPEYGWTPVEQRRDVIEAVLPPGLNITLREQKGYREPVVSTTEPAERRPPVIESAKRHGEVPVSDKYYPSLDVIFEESEEENYYALSPEMDTSTIKDADDTFCQVVPFNEFFENSRPTLTPRDKLAIEGVRVETKTIEEAIEAKKNRPFLDISHFYDGRCNAVAYLANGQKVHGGFEARDLDEFQMLTRSKLTHWPGQGDYFDVYFNGITVQCFVLYVADQFGKSRFILYPTTEMKNLRDGGSFVNLYVSPPVMEHRSVPICARQPIE</sequence>
<dbReference type="GO" id="GO:0005634">
    <property type="term" value="C:nucleus"/>
    <property type="evidence" value="ECO:0007669"/>
    <property type="project" value="TreeGrafter"/>
</dbReference>
<feature type="region of interest" description="Disordered" evidence="6">
    <location>
        <begin position="1"/>
        <end position="55"/>
    </location>
</feature>
<organism evidence="8 9">
    <name type="scientific">Caenorhabditis angaria</name>
    <dbReference type="NCBI Taxonomy" id="860376"/>
    <lineage>
        <taxon>Eukaryota</taxon>
        <taxon>Metazoa</taxon>
        <taxon>Ecdysozoa</taxon>
        <taxon>Nematoda</taxon>
        <taxon>Chromadorea</taxon>
        <taxon>Rhabditida</taxon>
        <taxon>Rhabditina</taxon>
        <taxon>Rhabditomorpha</taxon>
        <taxon>Rhabditoidea</taxon>
        <taxon>Rhabditidae</taxon>
        <taxon>Peloderinae</taxon>
        <taxon>Caenorhabditis</taxon>
    </lineage>
</organism>
<proteinExistence type="predicted"/>
<dbReference type="InterPro" id="IPR013087">
    <property type="entry name" value="Znf_C2H2_type"/>
</dbReference>
<evidence type="ECO:0000256" key="1">
    <source>
        <dbReference type="ARBA" id="ARBA00022723"/>
    </source>
</evidence>
<dbReference type="PROSITE" id="PS50157">
    <property type="entry name" value="ZINC_FINGER_C2H2_2"/>
    <property type="match status" value="2"/>
</dbReference>
<keyword evidence="4" id="KW-0862">Zinc</keyword>
<feature type="domain" description="C2H2-type" evidence="7">
    <location>
        <begin position="79"/>
        <end position="101"/>
    </location>
</feature>
<accession>A0A9P1J3R7</accession>
<dbReference type="EMBL" id="CANHGI010000006">
    <property type="protein sequence ID" value="CAI5454439.1"/>
    <property type="molecule type" value="Genomic_DNA"/>
</dbReference>
<evidence type="ECO:0000256" key="5">
    <source>
        <dbReference type="PROSITE-ProRule" id="PRU00042"/>
    </source>
</evidence>
<dbReference type="SMART" id="SM00355">
    <property type="entry name" value="ZnF_C2H2"/>
    <property type="match status" value="5"/>
</dbReference>